<dbReference type="EMBL" id="CAJVPL010018727">
    <property type="protein sequence ID" value="CAG8702853.1"/>
    <property type="molecule type" value="Genomic_DNA"/>
</dbReference>
<feature type="non-terminal residue" evidence="2">
    <location>
        <position position="1"/>
    </location>
</feature>
<proteinExistence type="predicted"/>
<dbReference type="AlphaFoldDB" id="A0A9N9HS12"/>
<reference evidence="2" key="1">
    <citation type="submission" date="2021-06" db="EMBL/GenBank/DDBJ databases">
        <authorList>
            <person name="Kallberg Y."/>
            <person name="Tangrot J."/>
            <person name="Rosling A."/>
        </authorList>
    </citation>
    <scope>NUCLEOTIDE SEQUENCE</scope>
    <source>
        <strain evidence="2">MT106</strain>
    </source>
</reference>
<comment type="caution">
    <text evidence="2">The sequence shown here is derived from an EMBL/GenBank/DDBJ whole genome shotgun (WGS) entry which is preliminary data.</text>
</comment>
<keyword evidence="3" id="KW-1185">Reference proteome</keyword>
<feature type="region of interest" description="Disordered" evidence="1">
    <location>
        <begin position="28"/>
        <end position="63"/>
    </location>
</feature>
<dbReference type="Proteomes" id="UP000789831">
    <property type="component" value="Unassembled WGS sequence"/>
</dbReference>
<evidence type="ECO:0000313" key="2">
    <source>
        <dbReference type="EMBL" id="CAG8702853.1"/>
    </source>
</evidence>
<feature type="non-terminal residue" evidence="2">
    <location>
        <position position="63"/>
    </location>
</feature>
<evidence type="ECO:0000313" key="3">
    <source>
        <dbReference type="Proteomes" id="UP000789831"/>
    </source>
</evidence>
<sequence>VRSTVEVGGESLDHLKKSLNNWFAKEEQRLAHTRRPPVKRFKSSTESLQIKRKKSGETTQNKC</sequence>
<dbReference type="OrthoDB" id="2396460at2759"/>
<protein>
    <submittedName>
        <fullName evidence="2">7146_t:CDS:1</fullName>
    </submittedName>
</protein>
<evidence type="ECO:0000256" key="1">
    <source>
        <dbReference type="SAM" id="MobiDB-lite"/>
    </source>
</evidence>
<organism evidence="2 3">
    <name type="scientific">Ambispora gerdemannii</name>
    <dbReference type="NCBI Taxonomy" id="144530"/>
    <lineage>
        <taxon>Eukaryota</taxon>
        <taxon>Fungi</taxon>
        <taxon>Fungi incertae sedis</taxon>
        <taxon>Mucoromycota</taxon>
        <taxon>Glomeromycotina</taxon>
        <taxon>Glomeromycetes</taxon>
        <taxon>Archaeosporales</taxon>
        <taxon>Ambisporaceae</taxon>
        <taxon>Ambispora</taxon>
    </lineage>
</organism>
<feature type="compositionally biased region" description="Basic residues" evidence="1">
    <location>
        <begin position="31"/>
        <end position="42"/>
    </location>
</feature>
<accession>A0A9N9HS12</accession>
<gene>
    <name evidence="2" type="ORF">AGERDE_LOCUS13596</name>
</gene>
<name>A0A9N9HS12_9GLOM</name>